<dbReference type="AlphaFoldDB" id="A0A1J3CTQ4"/>
<evidence type="ECO:0000313" key="1">
    <source>
        <dbReference type="EMBL" id="JAU11267.1"/>
    </source>
</evidence>
<gene>
    <name evidence="1" type="ORF">GA_TR21949_c0_g1_i1_g.72127</name>
</gene>
<reference evidence="1" key="1">
    <citation type="submission" date="2016-07" db="EMBL/GenBank/DDBJ databases">
        <title>De novo transcriptome assembly of four accessions of the metal hyperaccumulator plant Noccaea caerulescens.</title>
        <authorList>
            <person name="Blande D."/>
            <person name="Halimaa P."/>
            <person name="Tervahauta A.I."/>
            <person name="Aarts M.G."/>
            <person name="Karenlampi S.O."/>
        </authorList>
    </citation>
    <scope>NUCLEOTIDE SEQUENCE</scope>
</reference>
<proteinExistence type="predicted"/>
<sequence length="77" mass="8789">MMRKTRKMMLTIATFFHALLTLSRRPALQDSQSKQSFSGALSQIWQSGLECVPGVFVQFVALMYVNWHLSEGLQQPD</sequence>
<organism evidence="1">
    <name type="scientific">Noccaea caerulescens</name>
    <name type="common">Alpine penny-cress</name>
    <name type="synonym">Thlaspi caerulescens</name>
    <dbReference type="NCBI Taxonomy" id="107243"/>
    <lineage>
        <taxon>Eukaryota</taxon>
        <taxon>Viridiplantae</taxon>
        <taxon>Streptophyta</taxon>
        <taxon>Embryophyta</taxon>
        <taxon>Tracheophyta</taxon>
        <taxon>Spermatophyta</taxon>
        <taxon>Magnoliopsida</taxon>
        <taxon>eudicotyledons</taxon>
        <taxon>Gunneridae</taxon>
        <taxon>Pentapetalae</taxon>
        <taxon>rosids</taxon>
        <taxon>malvids</taxon>
        <taxon>Brassicales</taxon>
        <taxon>Brassicaceae</taxon>
        <taxon>Coluteocarpeae</taxon>
        <taxon>Noccaea</taxon>
    </lineage>
</organism>
<name>A0A1J3CTQ4_NOCCA</name>
<protein>
    <submittedName>
        <fullName evidence="1">Uncharacterized protein</fullName>
    </submittedName>
</protein>
<accession>A0A1J3CTQ4</accession>
<dbReference type="EMBL" id="GEVI01021053">
    <property type="protein sequence ID" value="JAU11267.1"/>
    <property type="molecule type" value="Transcribed_RNA"/>
</dbReference>